<feature type="repeat" description="PPR" evidence="2">
    <location>
        <begin position="344"/>
        <end position="378"/>
    </location>
</feature>
<dbReference type="GO" id="GO:0009451">
    <property type="term" value="P:RNA modification"/>
    <property type="evidence" value="ECO:0007669"/>
    <property type="project" value="InterPro"/>
</dbReference>
<comment type="caution">
    <text evidence="4">The sequence shown here is derived from an EMBL/GenBank/DDBJ whole genome shotgun (WGS) entry which is preliminary data.</text>
</comment>
<dbReference type="PANTHER" id="PTHR47926">
    <property type="entry name" value="PENTATRICOPEPTIDE REPEAT-CONTAINING PROTEIN"/>
    <property type="match status" value="1"/>
</dbReference>
<dbReference type="Gene3D" id="1.25.40.10">
    <property type="entry name" value="Tetratricopeptide repeat domain"/>
    <property type="match status" value="4"/>
</dbReference>
<dbReference type="InterPro" id="IPR046960">
    <property type="entry name" value="PPR_At4g14850-like_plant"/>
</dbReference>
<keyword evidence="1" id="KW-0677">Repeat</keyword>
<feature type="signal peptide" evidence="3">
    <location>
        <begin position="1"/>
        <end position="24"/>
    </location>
</feature>
<evidence type="ECO:0008006" key="6">
    <source>
        <dbReference type="Google" id="ProtNLM"/>
    </source>
</evidence>
<feature type="repeat" description="PPR" evidence="2">
    <location>
        <begin position="242"/>
        <end position="277"/>
    </location>
</feature>
<feature type="repeat" description="PPR" evidence="2">
    <location>
        <begin position="180"/>
        <end position="214"/>
    </location>
</feature>
<evidence type="ECO:0000256" key="1">
    <source>
        <dbReference type="ARBA" id="ARBA00022737"/>
    </source>
</evidence>
<gene>
    <name evidence="4" type="ORF">RND81_06G105700</name>
</gene>
<dbReference type="Pfam" id="PF13041">
    <property type="entry name" value="PPR_2"/>
    <property type="match status" value="3"/>
</dbReference>
<dbReference type="Pfam" id="PF20431">
    <property type="entry name" value="E_motif"/>
    <property type="match status" value="1"/>
</dbReference>
<keyword evidence="3" id="KW-0732">Signal</keyword>
<dbReference type="PROSITE" id="PS51375">
    <property type="entry name" value="PPR"/>
    <property type="match status" value="4"/>
</dbReference>
<proteinExistence type="predicted"/>
<dbReference type="Proteomes" id="UP001443914">
    <property type="component" value="Unassembled WGS sequence"/>
</dbReference>
<evidence type="ECO:0000256" key="3">
    <source>
        <dbReference type="SAM" id="SignalP"/>
    </source>
</evidence>
<dbReference type="FunFam" id="1.25.40.10:FF:000090">
    <property type="entry name" value="Pentatricopeptide repeat-containing protein, chloroplastic"/>
    <property type="match status" value="1"/>
</dbReference>
<evidence type="ECO:0000313" key="4">
    <source>
        <dbReference type="EMBL" id="KAK9714585.1"/>
    </source>
</evidence>
<dbReference type="InterPro" id="IPR002885">
    <property type="entry name" value="PPR_rpt"/>
</dbReference>
<evidence type="ECO:0000256" key="2">
    <source>
        <dbReference type="PROSITE-ProRule" id="PRU00708"/>
    </source>
</evidence>
<sequence length="539" mass="61109">MRNAMLIQIRLLCFSSACVPKNHSRPFSVSRCDGFLTTDHIPLSSILQEYINSDSPYHGLKIHTHILKTGYQPSRSIGTKLLILHLKVGLVDYARQLLEEMDQPTLSAYNYLLNAYVKHGQVTEAFGLVHGMCNTGSRPDSFTHSLILKAWAALPRSFVFARDLGQQVHCQIMKNDCRNDVILFATLIDSYVKSERIDYARRVFDMMLVKNVMCSTSLISGYLSTGRFDEADAMFKGIAEKDVVVFNAMIEGYSKSNDTAKRSLEIYIEMRRLNFLPNLSTFVSLLGACSVLASAEVGHQVQNHLIKTQYFMDVKIGSALIDMYSKCGYVNDARRIFDYMPEKNVFSWTSMIDGYGKNGKPEEVIELFAKMQENHIKPNYITFLCAISACAYAGLVDKGLEIFESMEREYYLKPLMEHYACVVDLLGRFGRLQQAWDFVMKMPEKPNSDVWAALLSSARLHGEMEIARIAADELFELGADGRPGSYMALSNTLAEAGKWERVNEVRQLMKRRKILKDTGFSWSGIDDSLETTEHVQNIM</sequence>
<feature type="repeat" description="PPR" evidence="2">
    <location>
        <begin position="105"/>
        <end position="139"/>
    </location>
</feature>
<keyword evidence="5" id="KW-1185">Reference proteome</keyword>
<dbReference type="EMBL" id="JBDFQZ010000006">
    <property type="protein sequence ID" value="KAK9714586.1"/>
    <property type="molecule type" value="Genomic_DNA"/>
</dbReference>
<dbReference type="PANTHER" id="PTHR47926:SF535">
    <property type="entry name" value="PENTACOTRIPEPTIDE-REPEAT REGION OF PRORP DOMAIN-CONTAINING PROTEIN"/>
    <property type="match status" value="1"/>
</dbReference>
<accession>A0AAW1K5F2</accession>
<name>A0AAW1K5F2_SAPOF</name>
<reference evidence="4 5" key="1">
    <citation type="submission" date="2024-03" db="EMBL/GenBank/DDBJ databases">
        <title>WGS assembly of Saponaria officinalis var. Norfolk2.</title>
        <authorList>
            <person name="Jenkins J."/>
            <person name="Shu S."/>
            <person name="Grimwood J."/>
            <person name="Barry K."/>
            <person name="Goodstein D."/>
            <person name="Schmutz J."/>
            <person name="Leebens-Mack J."/>
            <person name="Osbourn A."/>
        </authorList>
    </citation>
    <scope>NUCLEOTIDE SEQUENCE [LARGE SCALE GENOMIC DNA]</scope>
    <source>
        <strain evidence="5">cv. Norfolk2</strain>
        <strain evidence="4">JIC</strain>
        <tissue evidence="4">Leaf</tissue>
    </source>
</reference>
<dbReference type="EMBL" id="JBDFQZ010000006">
    <property type="protein sequence ID" value="KAK9714585.1"/>
    <property type="molecule type" value="Genomic_DNA"/>
</dbReference>
<protein>
    <recommendedName>
        <fullName evidence="6">Pentatricopeptide repeat-containing protein</fullName>
    </recommendedName>
</protein>
<dbReference type="InterPro" id="IPR046848">
    <property type="entry name" value="E_motif"/>
</dbReference>
<dbReference type="Pfam" id="PF01535">
    <property type="entry name" value="PPR"/>
    <property type="match status" value="1"/>
</dbReference>
<dbReference type="NCBIfam" id="TIGR00756">
    <property type="entry name" value="PPR"/>
    <property type="match status" value="5"/>
</dbReference>
<dbReference type="GO" id="GO:0003723">
    <property type="term" value="F:RNA binding"/>
    <property type="evidence" value="ECO:0007669"/>
    <property type="project" value="InterPro"/>
</dbReference>
<dbReference type="AlphaFoldDB" id="A0AAW1K5F2"/>
<organism evidence="4 5">
    <name type="scientific">Saponaria officinalis</name>
    <name type="common">Common soapwort</name>
    <name type="synonym">Lychnis saponaria</name>
    <dbReference type="NCBI Taxonomy" id="3572"/>
    <lineage>
        <taxon>Eukaryota</taxon>
        <taxon>Viridiplantae</taxon>
        <taxon>Streptophyta</taxon>
        <taxon>Embryophyta</taxon>
        <taxon>Tracheophyta</taxon>
        <taxon>Spermatophyta</taxon>
        <taxon>Magnoliopsida</taxon>
        <taxon>eudicotyledons</taxon>
        <taxon>Gunneridae</taxon>
        <taxon>Pentapetalae</taxon>
        <taxon>Caryophyllales</taxon>
        <taxon>Caryophyllaceae</taxon>
        <taxon>Caryophylleae</taxon>
        <taxon>Saponaria</taxon>
    </lineage>
</organism>
<feature type="chain" id="PRO_5044717860" description="Pentatricopeptide repeat-containing protein" evidence="3">
    <location>
        <begin position="25"/>
        <end position="539"/>
    </location>
</feature>
<dbReference type="SUPFAM" id="SSF48452">
    <property type="entry name" value="TPR-like"/>
    <property type="match status" value="1"/>
</dbReference>
<evidence type="ECO:0000313" key="5">
    <source>
        <dbReference type="Proteomes" id="UP001443914"/>
    </source>
</evidence>
<dbReference type="InterPro" id="IPR011990">
    <property type="entry name" value="TPR-like_helical_dom_sf"/>
</dbReference>